<dbReference type="Proteomes" id="UP000663824">
    <property type="component" value="Unassembled WGS sequence"/>
</dbReference>
<dbReference type="InterPro" id="IPR015424">
    <property type="entry name" value="PyrdxlP-dep_Trfase"/>
</dbReference>
<evidence type="ECO:0000313" key="3">
    <source>
        <dbReference type="EMBL" id="CAF1305079.1"/>
    </source>
</evidence>
<reference evidence="4" key="1">
    <citation type="submission" date="2021-02" db="EMBL/GenBank/DDBJ databases">
        <authorList>
            <person name="Nowell W R."/>
        </authorList>
    </citation>
    <scope>NUCLEOTIDE SEQUENCE</scope>
</reference>
<accession>A0A816L073</accession>
<evidence type="ECO:0000259" key="2">
    <source>
        <dbReference type="Pfam" id="PF00266"/>
    </source>
</evidence>
<organism evidence="4 5">
    <name type="scientific">Rotaria magnacalcarata</name>
    <dbReference type="NCBI Taxonomy" id="392030"/>
    <lineage>
        <taxon>Eukaryota</taxon>
        <taxon>Metazoa</taxon>
        <taxon>Spiralia</taxon>
        <taxon>Gnathifera</taxon>
        <taxon>Rotifera</taxon>
        <taxon>Eurotatoria</taxon>
        <taxon>Bdelloidea</taxon>
        <taxon>Philodinida</taxon>
        <taxon>Philodinidae</taxon>
        <taxon>Rotaria</taxon>
    </lineage>
</organism>
<comment type="caution">
    <text evidence="4">The sequence shown here is derived from an EMBL/GenBank/DDBJ whole genome shotgun (WGS) entry which is preliminary data.</text>
</comment>
<dbReference type="Pfam" id="PF14555">
    <property type="entry name" value="UBA_4"/>
    <property type="match status" value="1"/>
</dbReference>
<dbReference type="PANTHER" id="PTHR43686:SF1">
    <property type="entry name" value="AMINOTRAN_5 DOMAIN-CONTAINING PROTEIN"/>
    <property type="match status" value="1"/>
</dbReference>
<dbReference type="Pfam" id="PF00266">
    <property type="entry name" value="Aminotran_5"/>
    <property type="match status" value="1"/>
</dbReference>
<dbReference type="EMBL" id="CAJNRE010000627">
    <property type="protein sequence ID" value="CAF1929344.1"/>
    <property type="molecule type" value="Genomic_DNA"/>
</dbReference>
<dbReference type="Gene3D" id="3.40.640.10">
    <property type="entry name" value="Type I PLP-dependent aspartate aminotransferase-like (Major domain)"/>
    <property type="match status" value="1"/>
</dbReference>
<dbReference type="Gene3D" id="1.10.8.10">
    <property type="entry name" value="DNA helicase RuvA subunit, C-terminal domain"/>
    <property type="match status" value="1"/>
</dbReference>
<evidence type="ECO:0000313" key="4">
    <source>
        <dbReference type="EMBL" id="CAF1929344.1"/>
    </source>
</evidence>
<sequence>MAHSRENEIDFFESATNWCNRAKVIEYLENFEWNVEYAINAYFSSVHIQEPSESVDVDAKRSTKGSLESATLNETEEDSRKHLTLNESLTNDQSHSTASSPSQQLYNSMHQTATISPSERISFNEHCNHIVSNANGTSSLFPKIYELDHNKQQLLQYINTNTIGQNLTIQTPWGLRKAIYADYTASGRGLIFIEHYMLTYVWPFYANTHSENNTFALQTTRFRESARSIIKKCLNATDDDVVIFTGSGSTAAINKFVDILQLRTDEIRNHTVVFVSASEHHSNILPWKETGVQFVRIPNNEQGLLDQNVLEENLIYYRDLTKKSIICTFNAGSNVTGILADVNRISELVHDYGGCIFWDYAAAAPYVHIDMNPSEKAAKDAVFISTHKFIGGPGTPGLLIAKKKLFENPVPTGCGGGTVNFVTRTATEYAKDIEVREEGGTPNILGSIRAGLVFHLKQSIGHELIEGCETELVHKFSQRFQNHPTLFILGPLDVSRLAIFSFLIYVPSIGKYLHHNFICSLLNDLFGIQVRSGCSCAGPYVLDLLNIDDEQINMYSKFYTEDLDQRFDKDNDPIPYNALMKPGFTRFNLSYFASDEEVNYILDAIEFIASFAWRFLPLYQYNQETAVWRPRHLSMENHSNASHSLTAIDYQNGTMEQINVLNSKPQNIDHQIPLVNLSLSSSDDPFEQAKAISKNMPQYVYENIDFRTDTPLNIPKKYNDFIWFVTPKEIMIKLMAEFECLQQKDRAAVPFQPRYTTTRFV</sequence>
<name>A0A816L073_9BILA</name>
<protein>
    <recommendedName>
        <fullName evidence="2">Aminotransferase class V domain-containing protein</fullName>
    </recommendedName>
</protein>
<feature type="domain" description="Aminotransferase class V" evidence="2">
    <location>
        <begin position="196"/>
        <end position="541"/>
    </location>
</feature>
<dbReference type="Proteomes" id="UP000663855">
    <property type="component" value="Unassembled WGS sequence"/>
</dbReference>
<dbReference type="AlphaFoldDB" id="A0A816L073"/>
<dbReference type="Gene3D" id="3.90.1150.10">
    <property type="entry name" value="Aspartate Aminotransferase, domain 1"/>
    <property type="match status" value="1"/>
</dbReference>
<dbReference type="InterPro" id="IPR015421">
    <property type="entry name" value="PyrdxlP-dep_Trfase_major"/>
</dbReference>
<dbReference type="EMBL" id="CAJNOV010007986">
    <property type="protein sequence ID" value="CAF1305079.1"/>
    <property type="molecule type" value="Genomic_DNA"/>
</dbReference>
<dbReference type="SUPFAM" id="SSF53383">
    <property type="entry name" value="PLP-dependent transferases"/>
    <property type="match status" value="1"/>
</dbReference>
<feature type="compositionally biased region" description="Polar residues" evidence="1">
    <location>
        <begin position="85"/>
        <end position="108"/>
    </location>
</feature>
<feature type="compositionally biased region" description="Polar residues" evidence="1">
    <location>
        <begin position="64"/>
        <end position="73"/>
    </location>
</feature>
<gene>
    <name evidence="3" type="ORF">CJN711_LOCUS17138</name>
    <name evidence="4" type="ORF">MBJ925_LOCUS3886</name>
</gene>
<dbReference type="PANTHER" id="PTHR43686">
    <property type="entry name" value="SULFURTRANSFERASE-RELATED"/>
    <property type="match status" value="1"/>
</dbReference>
<proteinExistence type="predicted"/>
<dbReference type="InterPro" id="IPR015422">
    <property type="entry name" value="PyrdxlP-dep_Trfase_small"/>
</dbReference>
<evidence type="ECO:0000313" key="5">
    <source>
        <dbReference type="Proteomes" id="UP000663824"/>
    </source>
</evidence>
<dbReference type="CDD" id="cd14273">
    <property type="entry name" value="UBA_TAP-C_like"/>
    <property type="match status" value="1"/>
</dbReference>
<feature type="region of interest" description="Disordered" evidence="1">
    <location>
        <begin position="53"/>
        <end position="108"/>
    </location>
</feature>
<evidence type="ECO:0000256" key="1">
    <source>
        <dbReference type="SAM" id="MobiDB-lite"/>
    </source>
</evidence>
<dbReference type="InterPro" id="IPR000192">
    <property type="entry name" value="Aminotrans_V_dom"/>
</dbReference>